<accession>A0A1Y2CEU4</accession>
<feature type="compositionally biased region" description="Basic and acidic residues" evidence="1">
    <location>
        <begin position="16"/>
        <end position="29"/>
    </location>
</feature>
<name>A0A1Y2CEU4_9FUNG</name>
<dbReference type="Proteomes" id="UP000193642">
    <property type="component" value="Unassembled WGS sequence"/>
</dbReference>
<evidence type="ECO:0008006" key="4">
    <source>
        <dbReference type="Google" id="ProtNLM"/>
    </source>
</evidence>
<gene>
    <name evidence="2" type="ORF">BCR33DRAFT_169830</name>
</gene>
<dbReference type="InterPro" id="IPR046347">
    <property type="entry name" value="bZIP_sf"/>
</dbReference>
<feature type="region of interest" description="Disordered" evidence="1">
    <location>
        <begin position="1"/>
        <end position="29"/>
    </location>
</feature>
<dbReference type="EMBL" id="MCGO01000019">
    <property type="protein sequence ID" value="ORY45532.1"/>
    <property type="molecule type" value="Genomic_DNA"/>
</dbReference>
<comment type="caution">
    <text evidence="2">The sequence shown here is derived from an EMBL/GenBank/DDBJ whole genome shotgun (WGS) entry which is preliminary data.</text>
</comment>
<proteinExistence type="predicted"/>
<dbReference type="AlphaFoldDB" id="A0A1Y2CEU4"/>
<sequence>MPQKRSGGAAADDEAERLKEQNRVHQKQFRERRKEKFKLLEERVAELERELSLSVTRQSGSVSSSSVYVTPPIQSDDPVLVLGSNSRARWCRCRCRY</sequence>
<evidence type="ECO:0000313" key="2">
    <source>
        <dbReference type="EMBL" id="ORY45532.1"/>
    </source>
</evidence>
<organism evidence="2 3">
    <name type="scientific">Rhizoclosmatium globosum</name>
    <dbReference type="NCBI Taxonomy" id="329046"/>
    <lineage>
        <taxon>Eukaryota</taxon>
        <taxon>Fungi</taxon>
        <taxon>Fungi incertae sedis</taxon>
        <taxon>Chytridiomycota</taxon>
        <taxon>Chytridiomycota incertae sedis</taxon>
        <taxon>Chytridiomycetes</taxon>
        <taxon>Chytridiales</taxon>
        <taxon>Chytriomycetaceae</taxon>
        <taxon>Rhizoclosmatium</taxon>
    </lineage>
</organism>
<reference evidence="2 3" key="1">
    <citation type="submission" date="2016-07" db="EMBL/GenBank/DDBJ databases">
        <title>Pervasive Adenine N6-methylation of Active Genes in Fungi.</title>
        <authorList>
            <consortium name="DOE Joint Genome Institute"/>
            <person name="Mondo S.J."/>
            <person name="Dannebaum R.O."/>
            <person name="Kuo R.C."/>
            <person name="Labutti K."/>
            <person name="Haridas S."/>
            <person name="Kuo A."/>
            <person name="Salamov A."/>
            <person name="Ahrendt S.R."/>
            <person name="Lipzen A."/>
            <person name="Sullivan W."/>
            <person name="Andreopoulos W.B."/>
            <person name="Clum A."/>
            <person name="Lindquist E."/>
            <person name="Daum C."/>
            <person name="Ramamoorthy G.K."/>
            <person name="Gryganskyi A."/>
            <person name="Culley D."/>
            <person name="Magnuson J.K."/>
            <person name="James T.Y."/>
            <person name="O'Malley M.A."/>
            <person name="Stajich J.E."/>
            <person name="Spatafora J.W."/>
            <person name="Visel A."/>
            <person name="Grigoriev I.V."/>
        </authorList>
    </citation>
    <scope>NUCLEOTIDE SEQUENCE [LARGE SCALE GENOMIC DNA]</scope>
    <source>
        <strain evidence="2 3">JEL800</strain>
    </source>
</reference>
<dbReference type="Gene3D" id="1.20.5.170">
    <property type="match status" value="1"/>
</dbReference>
<dbReference type="CDD" id="cd14688">
    <property type="entry name" value="bZIP_YAP"/>
    <property type="match status" value="1"/>
</dbReference>
<dbReference type="GO" id="GO:0003700">
    <property type="term" value="F:DNA-binding transcription factor activity"/>
    <property type="evidence" value="ECO:0007669"/>
    <property type="project" value="InterPro"/>
</dbReference>
<evidence type="ECO:0000313" key="3">
    <source>
        <dbReference type="Proteomes" id="UP000193642"/>
    </source>
</evidence>
<dbReference type="SUPFAM" id="SSF57959">
    <property type="entry name" value="Leucine zipper domain"/>
    <property type="match status" value="1"/>
</dbReference>
<keyword evidence="3" id="KW-1185">Reference proteome</keyword>
<evidence type="ECO:0000256" key="1">
    <source>
        <dbReference type="SAM" id="MobiDB-lite"/>
    </source>
</evidence>
<protein>
    <recommendedName>
        <fullName evidence="4">BZIP domain-containing protein</fullName>
    </recommendedName>
</protein>